<dbReference type="Gene3D" id="2.40.170.20">
    <property type="entry name" value="TonB-dependent receptor, beta-barrel domain"/>
    <property type="match status" value="1"/>
</dbReference>
<feature type="signal peptide" evidence="17">
    <location>
        <begin position="1"/>
        <end position="30"/>
    </location>
</feature>
<dbReference type="InterPro" id="IPR010917">
    <property type="entry name" value="TonB_rcpt_CS"/>
</dbReference>
<keyword evidence="7 17" id="KW-0732">Signal</keyword>
<dbReference type="AlphaFoldDB" id="S3NP30"/>
<evidence type="ECO:0000256" key="13">
    <source>
        <dbReference type="ARBA" id="ARBA00023237"/>
    </source>
</evidence>
<feature type="domain" description="TonB-dependent receptor plug" evidence="19">
    <location>
        <begin position="71"/>
        <end position="176"/>
    </location>
</feature>
<comment type="similarity">
    <text evidence="2 14 16">Belongs to the TonB-dependent receptor family.</text>
</comment>
<organism evidence="20 21">
    <name type="scientific">Acinetobacter rudis CIP 110305</name>
    <dbReference type="NCBI Taxonomy" id="421052"/>
    <lineage>
        <taxon>Bacteria</taxon>
        <taxon>Pseudomonadati</taxon>
        <taxon>Pseudomonadota</taxon>
        <taxon>Gammaproteobacteria</taxon>
        <taxon>Moraxellales</taxon>
        <taxon>Moraxellaceae</taxon>
        <taxon>Acinetobacter</taxon>
    </lineage>
</organism>
<keyword evidence="6 14" id="KW-0812">Transmembrane</keyword>
<evidence type="ECO:0000259" key="18">
    <source>
        <dbReference type="Pfam" id="PF00593"/>
    </source>
</evidence>
<dbReference type="EMBL" id="ATGI01000005">
    <property type="protein sequence ID" value="EPF80128.1"/>
    <property type="molecule type" value="Genomic_DNA"/>
</dbReference>
<dbReference type="SUPFAM" id="SSF56935">
    <property type="entry name" value="Porins"/>
    <property type="match status" value="1"/>
</dbReference>
<dbReference type="NCBIfam" id="TIGR01783">
    <property type="entry name" value="TonB-siderophor"/>
    <property type="match status" value="1"/>
</dbReference>
<keyword evidence="9" id="KW-0406">Ion transport</keyword>
<evidence type="ECO:0000313" key="21">
    <source>
        <dbReference type="Proteomes" id="UP000014568"/>
    </source>
</evidence>
<dbReference type="PATRIC" id="fig|421052.3.peg.577"/>
<evidence type="ECO:0000256" key="10">
    <source>
        <dbReference type="ARBA" id="ARBA00023077"/>
    </source>
</evidence>
<reference evidence="20 21" key="1">
    <citation type="submission" date="2013-06" db="EMBL/GenBank/DDBJ databases">
        <title>The Genome Sequence of Acinetobacter rudis CIP 110305.</title>
        <authorList>
            <consortium name="The Broad Institute Genome Sequencing Platform"/>
            <consortium name="The Broad Institute Genome Sequencing Center for Infectious Disease"/>
            <person name="Cerqueira G."/>
            <person name="Feldgarden M."/>
            <person name="Courvalin P."/>
            <person name="Perichon B."/>
            <person name="Grillot-Courvalin C."/>
            <person name="Clermont D."/>
            <person name="Rocha E."/>
            <person name="Yoon E.-J."/>
            <person name="Nemec A."/>
            <person name="Young S.K."/>
            <person name="Zeng Q."/>
            <person name="Gargeya S."/>
            <person name="Fitzgerald M."/>
            <person name="Abouelleil A."/>
            <person name="Alvarado L."/>
            <person name="Berlin A.M."/>
            <person name="Chapman S.B."/>
            <person name="Dewar J."/>
            <person name="Goldberg J."/>
            <person name="Griggs A."/>
            <person name="Gujja S."/>
            <person name="Hansen M."/>
            <person name="Howarth C."/>
            <person name="Imamovic A."/>
            <person name="Larimer J."/>
            <person name="McCowan C."/>
            <person name="Murphy C."/>
            <person name="Pearson M."/>
            <person name="Priest M."/>
            <person name="Roberts A."/>
            <person name="Saif S."/>
            <person name="Shea T."/>
            <person name="Sykes S."/>
            <person name="Wortman J."/>
            <person name="Nusbaum C."/>
            <person name="Birren B."/>
        </authorList>
    </citation>
    <scope>NUCLEOTIDE SEQUENCE [LARGE SCALE GENOMIC DNA]</scope>
    <source>
        <strain evidence="20 21">CIP 110305</strain>
    </source>
</reference>
<evidence type="ECO:0000256" key="15">
    <source>
        <dbReference type="PROSITE-ProRule" id="PRU10144"/>
    </source>
</evidence>
<evidence type="ECO:0000256" key="16">
    <source>
        <dbReference type="RuleBase" id="RU003357"/>
    </source>
</evidence>
<keyword evidence="5" id="KW-0410">Iron transport</keyword>
<dbReference type="InterPro" id="IPR039426">
    <property type="entry name" value="TonB-dep_rcpt-like"/>
</dbReference>
<dbReference type="Pfam" id="PF00593">
    <property type="entry name" value="TonB_dep_Rec_b-barrel"/>
    <property type="match status" value="1"/>
</dbReference>
<dbReference type="Proteomes" id="UP000014568">
    <property type="component" value="Unassembled WGS sequence"/>
</dbReference>
<evidence type="ECO:0000256" key="2">
    <source>
        <dbReference type="ARBA" id="ARBA00009810"/>
    </source>
</evidence>
<dbReference type="OrthoDB" id="8663017at2"/>
<sequence>MRRYSCQNLTFTRSAIYLALFSCGITTAYADTGEVVEPVMLPVIELTADNSPENNYIKKNASTSTKLDLSVKETPQSVSVITRKQAEDMGATNIADVLLNTTGILLTGDNTERTNFSIRGFNVGDGWNSNLLQYDGVAVNATNIASSKPDMATIESIEVLRGAAGLMQGSGEPSGAINLIRKKPTESFQASGAISYGSWNTIRGEVDVSGPLNQSGSIRGRFVAAGQDGDSFMKSVTRDSNVLYGIISSDLTENTLLNIGFSRQGEHAVPVNTIPNYFNGTKIGVDHSNCGCDARDFWDKTNSQLFLDISHQFDNGWLVKASYMKAKYSMDMAFTSLAVAATTTSADDALATVYKYGYKYEQKLDIYDFFAKGNYALFGREHELVFGANHSRSDLDGAWTSWDQVLEDFSLVGSGETPSRDYLYVNIKNFNHYQLPHIAPRYNNTIFEQVRQTGYYLTTRLNITDPLKLIAGVRQSNFEDIDKYKKSNILTPYLGISYNINDALTAYASYTDTFVVQGAKDRDEKLLDPIQGNVYEIGLKAGLWDDRLIASIAGFRTNQINRAIRDDSSKGQCPFNGGEAYCNVASGEVVSKGIETEIRGEIIPNLNLSFGYTYNTTEYDKDPENQGRVFNENTPEHIARLFATYKFANNLTVGGGANYQSTWTVGRYNKYSYKQPSYMTASVMASYPLSDKTNISLNVNNIFDKEYYSQIDSDGGVRFGNPRNATLALRTKF</sequence>
<dbReference type="CDD" id="cd01347">
    <property type="entry name" value="ligand_gated_channel"/>
    <property type="match status" value="1"/>
</dbReference>
<evidence type="ECO:0000256" key="6">
    <source>
        <dbReference type="ARBA" id="ARBA00022692"/>
    </source>
</evidence>
<keyword evidence="11 14" id="KW-0472">Membrane</keyword>
<keyword evidence="12" id="KW-0675">Receptor</keyword>
<protein>
    <submittedName>
        <fullName evidence="20">Iron complex outermembrane recepter protein</fullName>
    </submittedName>
</protein>
<keyword evidence="13 14" id="KW-0998">Cell outer membrane</keyword>
<dbReference type="eggNOG" id="COG4773">
    <property type="taxonomic scope" value="Bacteria"/>
</dbReference>
<dbReference type="Pfam" id="PF07715">
    <property type="entry name" value="Plug"/>
    <property type="match status" value="1"/>
</dbReference>
<name>S3NP30_9GAMM</name>
<evidence type="ECO:0000256" key="7">
    <source>
        <dbReference type="ARBA" id="ARBA00022729"/>
    </source>
</evidence>
<evidence type="ECO:0000256" key="12">
    <source>
        <dbReference type="ARBA" id="ARBA00023170"/>
    </source>
</evidence>
<keyword evidence="21" id="KW-1185">Reference proteome</keyword>
<dbReference type="PANTHER" id="PTHR32552">
    <property type="entry name" value="FERRICHROME IRON RECEPTOR-RELATED"/>
    <property type="match status" value="1"/>
</dbReference>
<dbReference type="Gene3D" id="2.170.130.10">
    <property type="entry name" value="TonB-dependent receptor, plug domain"/>
    <property type="match status" value="1"/>
</dbReference>
<evidence type="ECO:0000256" key="17">
    <source>
        <dbReference type="SAM" id="SignalP"/>
    </source>
</evidence>
<dbReference type="InterPro" id="IPR012910">
    <property type="entry name" value="Plug_dom"/>
</dbReference>
<keyword evidence="8" id="KW-0408">Iron</keyword>
<dbReference type="RefSeq" id="WP_016655015.1">
    <property type="nucleotide sequence ID" value="NZ_KE340348.1"/>
</dbReference>
<dbReference type="GO" id="GO:0009279">
    <property type="term" value="C:cell outer membrane"/>
    <property type="evidence" value="ECO:0007669"/>
    <property type="project" value="UniProtKB-SubCell"/>
</dbReference>
<evidence type="ECO:0000256" key="8">
    <source>
        <dbReference type="ARBA" id="ARBA00023004"/>
    </source>
</evidence>
<evidence type="ECO:0000256" key="9">
    <source>
        <dbReference type="ARBA" id="ARBA00023065"/>
    </source>
</evidence>
<dbReference type="InterPro" id="IPR010105">
    <property type="entry name" value="TonB_sidphr_rcpt"/>
</dbReference>
<keyword evidence="10 16" id="KW-0798">TonB box</keyword>
<evidence type="ECO:0000313" key="20">
    <source>
        <dbReference type="EMBL" id="EPF80128.1"/>
    </source>
</evidence>
<dbReference type="InterPro" id="IPR037066">
    <property type="entry name" value="Plug_dom_sf"/>
</dbReference>
<evidence type="ECO:0000256" key="4">
    <source>
        <dbReference type="ARBA" id="ARBA00022452"/>
    </source>
</evidence>
<evidence type="ECO:0000256" key="3">
    <source>
        <dbReference type="ARBA" id="ARBA00022448"/>
    </source>
</evidence>
<comment type="subcellular location">
    <subcellularLocation>
        <location evidence="1 14">Cell outer membrane</location>
        <topology evidence="1 14">Multi-pass membrane protein</topology>
    </subcellularLocation>
</comment>
<dbReference type="GO" id="GO:0015344">
    <property type="term" value="F:siderophore uptake transmembrane transporter activity"/>
    <property type="evidence" value="ECO:0007669"/>
    <property type="project" value="TreeGrafter"/>
</dbReference>
<dbReference type="InterPro" id="IPR036942">
    <property type="entry name" value="Beta-barrel_TonB_sf"/>
</dbReference>
<evidence type="ECO:0000256" key="1">
    <source>
        <dbReference type="ARBA" id="ARBA00004571"/>
    </source>
</evidence>
<dbReference type="PROSITE" id="PS01156">
    <property type="entry name" value="TONB_DEPENDENT_REC_2"/>
    <property type="match status" value="1"/>
</dbReference>
<feature type="short sequence motif" description="TonB C-terminal box" evidence="15">
    <location>
        <begin position="716"/>
        <end position="733"/>
    </location>
</feature>
<dbReference type="InterPro" id="IPR000531">
    <property type="entry name" value="Beta-barrel_TonB"/>
</dbReference>
<keyword evidence="4 14" id="KW-1134">Transmembrane beta strand</keyword>
<evidence type="ECO:0000256" key="5">
    <source>
        <dbReference type="ARBA" id="ARBA00022496"/>
    </source>
</evidence>
<evidence type="ECO:0000256" key="14">
    <source>
        <dbReference type="PROSITE-ProRule" id="PRU01360"/>
    </source>
</evidence>
<feature type="chain" id="PRO_5004512477" evidence="17">
    <location>
        <begin position="31"/>
        <end position="733"/>
    </location>
</feature>
<dbReference type="GO" id="GO:0038023">
    <property type="term" value="F:signaling receptor activity"/>
    <property type="evidence" value="ECO:0007669"/>
    <property type="project" value="InterPro"/>
</dbReference>
<gene>
    <name evidence="20" type="ORF">F945_00580</name>
</gene>
<dbReference type="GO" id="GO:0015891">
    <property type="term" value="P:siderophore transport"/>
    <property type="evidence" value="ECO:0007669"/>
    <property type="project" value="InterPro"/>
</dbReference>
<proteinExistence type="inferred from homology"/>
<dbReference type="HOGENOM" id="CLU_008287_9_3_6"/>
<dbReference type="PANTHER" id="PTHR32552:SF74">
    <property type="entry name" value="HYDROXAMATE SIDEROPHORE RECEPTOR FHUE"/>
    <property type="match status" value="1"/>
</dbReference>
<dbReference type="STRING" id="632955.GCA_000829675_00144"/>
<evidence type="ECO:0000259" key="19">
    <source>
        <dbReference type="Pfam" id="PF07715"/>
    </source>
</evidence>
<comment type="caution">
    <text evidence="20">The sequence shown here is derived from an EMBL/GenBank/DDBJ whole genome shotgun (WGS) entry which is preliminary data.</text>
</comment>
<feature type="domain" description="TonB-dependent receptor-like beta-barrel" evidence="18">
    <location>
        <begin position="293"/>
        <end position="702"/>
    </location>
</feature>
<dbReference type="PROSITE" id="PS52016">
    <property type="entry name" value="TONB_DEPENDENT_REC_3"/>
    <property type="match status" value="1"/>
</dbReference>
<evidence type="ECO:0000256" key="11">
    <source>
        <dbReference type="ARBA" id="ARBA00023136"/>
    </source>
</evidence>
<keyword evidence="3 14" id="KW-0813">Transport</keyword>
<accession>S3NP30</accession>